<dbReference type="Pfam" id="PF00004">
    <property type="entry name" value="AAA"/>
    <property type="match status" value="1"/>
</dbReference>
<gene>
    <name evidence="3" type="ORF">NSCI0253_LOCUS30946</name>
</gene>
<keyword evidence="1" id="KW-0812">Transmembrane</keyword>
<name>A0A7S1FAZ9_NOCSC</name>
<keyword evidence="1" id="KW-0472">Membrane</keyword>
<feature type="transmembrane region" description="Helical" evidence="1">
    <location>
        <begin position="45"/>
        <end position="67"/>
    </location>
</feature>
<dbReference type="InterPro" id="IPR027417">
    <property type="entry name" value="P-loop_NTPase"/>
</dbReference>
<evidence type="ECO:0000313" key="3">
    <source>
        <dbReference type="EMBL" id="CAD8856594.1"/>
    </source>
</evidence>
<protein>
    <recommendedName>
        <fullName evidence="2">ATPase AAA-type core domain-containing protein</fullName>
    </recommendedName>
</protein>
<organism evidence="3">
    <name type="scientific">Noctiluca scintillans</name>
    <name type="common">Sea sparkle</name>
    <name type="synonym">Red tide dinoflagellate</name>
    <dbReference type="NCBI Taxonomy" id="2966"/>
    <lineage>
        <taxon>Eukaryota</taxon>
        <taxon>Sar</taxon>
        <taxon>Alveolata</taxon>
        <taxon>Dinophyceae</taxon>
        <taxon>Noctilucales</taxon>
        <taxon>Noctilucaceae</taxon>
        <taxon>Noctiluca</taxon>
    </lineage>
</organism>
<reference evidence="3" key="1">
    <citation type="submission" date="2021-01" db="EMBL/GenBank/DDBJ databases">
        <authorList>
            <person name="Corre E."/>
            <person name="Pelletier E."/>
            <person name="Niang G."/>
            <person name="Scheremetjew M."/>
            <person name="Finn R."/>
            <person name="Kale V."/>
            <person name="Holt S."/>
            <person name="Cochrane G."/>
            <person name="Meng A."/>
            <person name="Brown T."/>
            <person name="Cohen L."/>
        </authorList>
    </citation>
    <scope>NUCLEOTIDE SEQUENCE</scope>
</reference>
<dbReference type="GO" id="GO:0016887">
    <property type="term" value="F:ATP hydrolysis activity"/>
    <property type="evidence" value="ECO:0007669"/>
    <property type="project" value="InterPro"/>
</dbReference>
<sequence length="553" mass="61794">MVLSQSLRRPLTPPSDVELTCVDPQPTFHAARPRIEVVRARWKEYVIGSTLFVALVVPSVTVFSVVVGQWQSSTSQRGWLILGFGFYIVAALKSLWEVFVRVCEQILFLRVELRKMTSPMLFEGVSASLAAAAEKNGHTCSWDHEVVQEHDKVTGDITVKLRFWSSKQRSMTVHLDGCGRLAEYGQQSLAVHVQFSPGEDVVCGRDSRVERRDSLTMSVGSTPGRVLADKAVLSQWFEESYQSQVKPVDGVVNVYALQESSTDWVPTWSFERVKPCKSAKGTGHDFFLERASLQKVLADAKLWSRSALRVYLIAGPPGVGKSEFTLWLAGQMRLPVYRLCLSSPRLTDDRLSQLLSQSAVSHNSILVQVDEFQETVQRWVQSPGGSGVSPGGFCECLQGSTAMSRGVVVLTGTSEIVNESVKRQLPAVFRRVHREAHLSWMGAQDIRYFFRQFLLRFVPANTLRDWAHCEDLFMDESGPWGGTRHISVDMLKQYLMHQITEASCMGLGVDKESSAGIGAGFQVLPERMAQFFNLVCDWEKAALFLNSYAPVTQ</sequence>
<dbReference type="SUPFAM" id="SSF52540">
    <property type="entry name" value="P-loop containing nucleoside triphosphate hydrolases"/>
    <property type="match status" value="1"/>
</dbReference>
<proteinExistence type="predicted"/>
<evidence type="ECO:0000259" key="2">
    <source>
        <dbReference type="Pfam" id="PF00004"/>
    </source>
</evidence>
<accession>A0A7S1FAZ9</accession>
<keyword evidence="1" id="KW-1133">Transmembrane helix</keyword>
<evidence type="ECO:0000256" key="1">
    <source>
        <dbReference type="SAM" id="Phobius"/>
    </source>
</evidence>
<dbReference type="AlphaFoldDB" id="A0A7S1FAZ9"/>
<dbReference type="InterPro" id="IPR003959">
    <property type="entry name" value="ATPase_AAA_core"/>
</dbReference>
<dbReference type="GO" id="GO:0005524">
    <property type="term" value="F:ATP binding"/>
    <property type="evidence" value="ECO:0007669"/>
    <property type="project" value="InterPro"/>
</dbReference>
<feature type="domain" description="ATPase AAA-type core" evidence="2">
    <location>
        <begin position="312"/>
        <end position="415"/>
    </location>
</feature>
<dbReference type="Gene3D" id="3.40.50.300">
    <property type="entry name" value="P-loop containing nucleotide triphosphate hydrolases"/>
    <property type="match status" value="1"/>
</dbReference>
<feature type="transmembrane region" description="Helical" evidence="1">
    <location>
        <begin position="79"/>
        <end position="96"/>
    </location>
</feature>
<dbReference type="EMBL" id="HBFQ01043688">
    <property type="protein sequence ID" value="CAD8856594.1"/>
    <property type="molecule type" value="Transcribed_RNA"/>
</dbReference>